<dbReference type="InterPro" id="IPR036259">
    <property type="entry name" value="MFS_trans_sf"/>
</dbReference>
<sequence>MSVERSRPTAYRSIFRVGEFRALFAAQSVTVVGDQFARVALSVLVFDRTGSPAWTALTYGLTFLPDLIGGPLLSGLADRYPRRTVMVVADVTRALLVGLMAVPGMPLAVVAGLLVVVQLAGSPATAARAAMLPQVLDEDSYPAGQAVLQTVTQAAQVIGFVGGGGLVALVGTGVALLADAVTFAVSAAVVWWWVKPRPASAADADVVRHGWWHDVVAGATLVWSDARLRTLVAFACLAGFYISGEALAAPYAAELGAGPAAVGLLFGAFAAGTAVGMLVVARLPESTRLRVLPPLAVCACVPLVVCLADPGLPIVVGLFALSGAGSAYHLIASTTFVLAVPDARRGQAFGLAVTALKVAQGAGVALAGVAAEQATTHGVVGAAGVLGVLAALWVGWMWRAAERAKAAPDAG</sequence>
<comment type="subcellular location">
    <subcellularLocation>
        <location evidence="1">Cell membrane</location>
        <topology evidence="1">Multi-pass membrane protein</topology>
    </subcellularLocation>
</comment>
<feature type="transmembrane region" description="Helical" evidence="6">
    <location>
        <begin position="292"/>
        <end position="312"/>
    </location>
</feature>
<feature type="transmembrane region" description="Helical" evidence="6">
    <location>
        <begin position="166"/>
        <end position="194"/>
    </location>
</feature>
<feature type="transmembrane region" description="Helical" evidence="6">
    <location>
        <begin position="231"/>
        <end position="253"/>
    </location>
</feature>
<dbReference type="Gene3D" id="1.20.1250.20">
    <property type="entry name" value="MFS general substrate transporter like domains"/>
    <property type="match status" value="1"/>
</dbReference>
<name>A0ABT2JA06_9PSEU</name>
<keyword evidence="8" id="KW-1185">Reference proteome</keyword>
<evidence type="ECO:0000256" key="3">
    <source>
        <dbReference type="ARBA" id="ARBA00022692"/>
    </source>
</evidence>
<feature type="transmembrane region" description="Helical" evidence="6">
    <location>
        <begin position="318"/>
        <end position="341"/>
    </location>
</feature>
<evidence type="ECO:0000256" key="4">
    <source>
        <dbReference type="ARBA" id="ARBA00022989"/>
    </source>
</evidence>
<feature type="transmembrane region" description="Helical" evidence="6">
    <location>
        <begin position="259"/>
        <end position="280"/>
    </location>
</feature>
<protein>
    <submittedName>
        <fullName evidence="7">MFS transporter</fullName>
    </submittedName>
</protein>
<evidence type="ECO:0000313" key="8">
    <source>
        <dbReference type="Proteomes" id="UP001156441"/>
    </source>
</evidence>
<evidence type="ECO:0000256" key="5">
    <source>
        <dbReference type="ARBA" id="ARBA00023136"/>
    </source>
</evidence>
<keyword evidence="5 6" id="KW-0472">Membrane</keyword>
<feature type="transmembrane region" description="Helical" evidence="6">
    <location>
        <begin position="20"/>
        <end position="41"/>
    </location>
</feature>
<dbReference type="PANTHER" id="PTHR23513">
    <property type="entry name" value="INTEGRAL MEMBRANE EFFLUX PROTEIN-RELATED"/>
    <property type="match status" value="1"/>
</dbReference>
<dbReference type="SUPFAM" id="SSF103473">
    <property type="entry name" value="MFS general substrate transporter"/>
    <property type="match status" value="1"/>
</dbReference>
<keyword evidence="3 6" id="KW-0812">Transmembrane</keyword>
<organism evidence="7 8">
    <name type="scientific">Actinophytocola gossypii</name>
    <dbReference type="NCBI Taxonomy" id="2812003"/>
    <lineage>
        <taxon>Bacteria</taxon>
        <taxon>Bacillati</taxon>
        <taxon>Actinomycetota</taxon>
        <taxon>Actinomycetes</taxon>
        <taxon>Pseudonocardiales</taxon>
        <taxon>Pseudonocardiaceae</taxon>
    </lineage>
</organism>
<dbReference type="Proteomes" id="UP001156441">
    <property type="component" value="Unassembled WGS sequence"/>
</dbReference>
<evidence type="ECO:0000256" key="2">
    <source>
        <dbReference type="ARBA" id="ARBA00022475"/>
    </source>
</evidence>
<keyword evidence="2" id="KW-1003">Cell membrane</keyword>
<gene>
    <name evidence="7" type="ORF">JT362_16415</name>
</gene>
<accession>A0ABT2JA06</accession>
<dbReference type="CDD" id="cd06173">
    <property type="entry name" value="MFS_MefA_like"/>
    <property type="match status" value="1"/>
</dbReference>
<dbReference type="EMBL" id="JAFFZE010000014">
    <property type="protein sequence ID" value="MCT2584702.1"/>
    <property type="molecule type" value="Genomic_DNA"/>
</dbReference>
<dbReference type="PANTHER" id="PTHR23513:SF11">
    <property type="entry name" value="STAPHYLOFERRIN A TRANSPORTER"/>
    <property type="match status" value="1"/>
</dbReference>
<evidence type="ECO:0000256" key="6">
    <source>
        <dbReference type="SAM" id="Phobius"/>
    </source>
</evidence>
<dbReference type="InterPro" id="IPR011701">
    <property type="entry name" value="MFS"/>
</dbReference>
<evidence type="ECO:0000256" key="1">
    <source>
        <dbReference type="ARBA" id="ARBA00004651"/>
    </source>
</evidence>
<evidence type="ECO:0000313" key="7">
    <source>
        <dbReference type="EMBL" id="MCT2584702.1"/>
    </source>
</evidence>
<keyword evidence="4 6" id="KW-1133">Transmembrane helix</keyword>
<comment type="caution">
    <text evidence="7">The sequence shown here is derived from an EMBL/GenBank/DDBJ whole genome shotgun (WGS) entry which is preliminary data.</text>
</comment>
<feature type="transmembrane region" description="Helical" evidence="6">
    <location>
        <begin position="94"/>
        <end position="117"/>
    </location>
</feature>
<dbReference type="Pfam" id="PF07690">
    <property type="entry name" value="MFS_1"/>
    <property type="match status" value="1"/>
</dbReference>
<reference evidence="7 8" key="1">
    <citation type="submission" date="2021-02" db="EMBL/GenBank/DDBJ databases">
        <title>Actinophytocola xerophila sp. nov., isolated from soil of cotton cropping field.</title>
        <authorList>
            <person name="Huang R."/>
            <person name="Chen X."/>
            <person name="Ge X."/>
            <person name="Liu W."/>
        </authorList>
    </citation>
    <scope>NUCLEOTIDE SEQUENCE [LARGE SCALE GENOMIC DNA]</scope>
    <source>
        <strain evidence="7 8">S1-96</strain>
    </source>
</reference>
<feature type="transmembrane region" description="Helical" evidence="6">
    <location>
        <begin position="377"/>
        <end position="398"/>
    </location>
</feature>
<feature type="transmembrane region" description="Helical" evidence="6">
    <location>
        <begin position="53"/>
        <end position="73"/>
    </location>
</feature>
<proteinExistence type="predicted"/>
<feature type="transmembrane region" description="Helical" evidence="6">
    <location>
        <begin position="348"/>
        <end position="371"/>
    </location>
</feature>